<dbReference type="EMBL" id="LANO01000051">
    <property type="protein sequence ID" value="KJV51233.1"/>
    <property type="molecule type" value="Genomic_DNA"/>
</dbReference>
<organism evidence="1 2">
    <name type="scientific">Orientia tsutsugamushi str. Gilliam</name>
    <dbReference type="NCBI Taxonomy" id="1359184"/>
    <lineage>
        <taxon>Bacteria</taxon>
        <taxon>Pseudomonadati</taxon>
        <taxon>Pseudomonadota</taxon>
        <taxon>Alphaproteobacteria</taxon>
        <taxon>Rickettsiales</taxon>
        <taxon>Rickettsiaceae</taxon>
        <taxon>Rickettsieae</taxon>
        <taxon>Orientia</taxon>
    </lineage>
</organism>
<dbReference type="Proteomes" id="UP000033769">
    <property type="component" value="Unassembled WGS sequence"/>
</dbReference>
<evidence type="ECO:0000313" key="2">
    <source>
        <dbReference type="Proteomes" id="UP000033769"/>
    </source>
</evidence>
<sequence length="51" mass="5693">MRPKGRAEGRAEAAQELARNLLKAGFSVEFISENTGLSKEEVINLKNNIEY</sequence>
<dbReference type="PATRIC" id="fig|1359184.3.peg.2357"/>
<dbReference type="AlphaFoldDB" id="A0A0F3M653"/>
<accession>A0A0F3M653</accession>
<evidence type="ECO:0000313" key="1">
    <source>
        <dbReference type="EMBL" id="KJV51233.1"/>
    </source>
</evidence>
<comment type="caution">
    <text evidence="1">The sequence shown here is derived from an EMBL/GenBank/DDBJ whole genome shotgun (WGS) entry which is preliminary data.</text>
</comment>
<name>A0A0F3M653_ORITS</name>
<proteinExistence type="predicted"/>
<protein>
    <submittedName>
        <fullName evidence="1">Putative transposase</fullName>
    </submittedName>
</protein>
<reference evidence="1 2" key="1">
    <citation type="submission" date="2015-02" db="EMBL/GenBank/DDBJ databases">
        <title>Genome Sequencing of Rickettsiales.</title>
        <authorList>
            <person name="Daugherty S.C."/>
            <person name="Su Q."/>
            <person name="Abolude K."/>
            <person name="Beier-Sexton M."/>
            <person name="Carlyon J.A."/>
            <person name="Carter R."/>
            <person name="Day N.P."/>
            <person name="Dumler S.J."/>
            <person name="Dyachenko V."/>
            <person name="Godinez A."/>
            <person name="Kurtti T.J."/>
            <person name="Lichay M."/>
            <person name="Mullins K.E."/>
            <person name="Ott S."/>
            <person name="Pappas-Brown V."/>
            <person name="Paris D.H."/>
            <person name="Patel P."/>
            <person name="Richards A.L."/>
            <person name="Sadzewicz L."/>
            <person name="Sears K."/>
            <person name="Seidman D."/>
            <person name="Sengamalay N."/>
            <person name="Stenos J."/>
            <person name="Tallon L.J."/>
            <person name="Vincent G."/>
            <person name="Fraser C.M."/>
            <person name="Munderloh U."/>
            <person name="Dunning-Hotopp J.C."/>
        </authorList>
    </citation>
    <scope>NUCLEOTIDE SEQUENCE [LARGE SCALE GENOMIC DNA]</scope>
    <source>
        <strain evidence="1 2">Gilliam</strain>
    </source>
</reference>
<gene>
    <name evidence="1" type="ORF">OTSGILL_2447</name>
</gene>